<organism evidence="2 3">
    <name type="scientific">Thalassomonas actiniarum</name>
    <dbReference type="NCBI Taxonomy" id="485447"/>
    <lineage>
        <taxon>Bacteria</taxon>
        <taxon>Pseudomonadati</taxon>
        <taxon>Pseudomonadota</taxon>
        <taxon>Gammaproteobacteria</taxon>
        <taxon>Alteromonadales</taxon>
        <taxon>Colwelliaceae</taxon>
        <taxon>Thalassomonas</taxon>
    </lineage>
</organism>
<proteinExistence type="predicted"/>
<keyword evidence="1" id="KW-0472">Membrane</keyword>
<evidence type="ECO:0000256" key="1">
    <source>
        <dbReference type="SAM" id="Phobius"/>
    </source>
</evidence>
<reference evidence="2 3" key="1">
    <citation type="journal article" date="2015" name="Genome Announc.">
        <title>Draft Genome Sequences of Marine Isolates of Thalassomonas viridans and Thalassomonas actiniarum.</title>
        <authorList>
            <person name="Olonade I."/>
            <person name="van Zyl L.J."/>
            <person name="Trindade M."/>
        </authorList>
    </citation>
    <scope>NUCLEOTIDE SEQUENCE [LARGE SCALE GENOMIC DNA]</scope>
    <source>
        <strain evidence="2 3">A5K-106</strain>
    </source>
</reference>
<keyword evidence="1" id="KW-1133">Transmembrane helix</keyword>
<dbReference type="Proteomes" id="UP000032568">
    <property type="component" value="Chromosome"/>
</dbReference>
<dbReference type="KEGG" id="tact:SG35_015845"/>
<evidence type="ECO:0000313" key="3">
    <source>
        <dbReference type="Proteomes" id="UP000032568"/>
    </source>
</evidence>
<gene>
    <name evidence="2" type="ORF">SG35_015845</name>
</gene>
<reference evidence="2 3" key="2">
    <citation type="journal article" date="2022" name="Mar. Drugs">
        <title>Bioassay-Guided Fractionation Leads to the Detection of Cholic Acid Generated by the Rare Thalassomonas sp.</title>
        <authorList>
            <person name="Pheiffer F."/>
            <person name="Schneider Y.K."/>
            <person name="Hansen E.H."/>
            <person name="Andersen J.H."/>
            <person name="Isaksson J."/>
            <person name="Busche T."/>
            <person name="R C."/>
            <person name="Kalinowski J."/>
            <person name="Zyl L.V."/>
            <person name="Trindade M."/>
        </authorList>
    </citation>
    <scope>NUCLEOTIDE SEQUENCE [LARGE SCALE GENOMIC DNA]</scope>
    <source>
        <strain evidence="2 3">A5K-106</strain>
    </source>
</reference>
<keyword evidence="3" id="KW-1185">Reference proteome</keyword>
<dbReference type="AlphaFoldDB" id="A0AAE9YJ62"/>
<dbReference type="RefSeq" id="WP_084692913.1">
    <property type="nucleotide sequence ID" value="NZ_CP059735.1"/>
</dbReference>
<dbReference type="EMBL" id="CP059735">
    <property type="protein sequence ID" value="WDD96840.1"/>
    <property type="molecule type" value="Genomic_DNA"/>
</dbReference>
<keyword evidence="1" id="KW-0812">Transmembrane</keyword>
<evidence type="ECO:0000313" key="2">
    <source>
        <dbReference type="EMBL" id="WDD96840.1"/>
    </source>
</evidence>
<feature type="transmembrane region" description="Helical" evidence="1">
    <location>
        <begin position="45"/>
        <end position="66"/>
    </location>
</feature>
<accession>A0AAE9YJ62</accession>
<name>A0AAE9YJ62_9GAMM</name>
<sequence>MRIVLLSFFILILFAIAFIFATQNNQIVDLNYLIAVAQPTVAQMVSLFTGIGFFLGLLTALLWKFVSALGGKKSSSQDIKVS</sequence>
<protein>
    <submittedName>
        <fullName evidence="2">DUF1049 domain-containing protein</fullName>
    </submittedName>
</protein>